<evidence type="ECO:0000313" key="3">
    <source>
        <dbReference type="EMBL" id="JAT66459.1"/>
    </source>
</evidence>
<feature type="non-terminal residue" evidence="3">
    <location>
        <position position="1"/>
    </location>
</feature>
<dbReference type="PANTHER" id="PTHR39708">
    <property type="entry name" value="OS07G0483400 PROTEIN"/>
    <property type="match status" value="1"/>
</dbReference>
<evidence type="ECO:0000256" key="1">
    <source>
        <dbReference type="SAM" id="MobiDB-lite"/>
    </source>
</evidence>
<dbReference type="Pfam" id="PF10157">
    <property type="entry name" value="BORCS6"/>
    <property type="match status" value="1"/>
</dbReference>
<dbReference type="PANTHER" id="PTHR39708:SF2">
    <property type="entry name" value="BLOC-1-RELATED COMPLEX SUBUNIT 6 C-TERMINAL HELIX DOMAIN-CONTAINING PROTEIN"/>
    <property type="match status" value="1"/>
</dbReference>
<dbReference type="InterPro" id="IPR046465">
    <property type="entry name" value="BORCS6_C"/>
</dbReference>
<dbReference type="EMBL" id="GDJX01001477">
    <property type="protein sequence ID" value="JAT66459.1"/>
    <property type="molecule type" value="Transcribed_RNA"/>
</dbReference>
<reference evidence="3" key="1">
    <citation type="submission" date="2015-07" db="EMBL/GenBank/DDBJ databases">
        <title>Transcriptome Assembly of Anthurium amnicola.</title>
        <authorList>
            <person name="Suzuki J."/>
        </authorList>
    </citation>
    <scope>NUCLEOTIDE SEQUENCE</scope>
</reference>
<feature type="compositionally biased region" description="Basic and acidic residues" evidence="1">
    <location>
        <begin position="65"/>
        <end position="75"/>
    </location>
</feature>
<accession>A0A1D1ZHY6</accession>
<feature type="compositionally biased region" description="Basic and acidic residues" evidence="1">
    <location>
        <begin position="42"/>
        <end position="58"/>
    </location>
</feature>
<dbReference type="AlphaFoldDB" id="A0A1D1ZHY6"/>
<name>A0A1D1ZHY6_9ARAE</name>
<evidence type="ECO:0000259" key="2">
    <source>
        <dbReference type="Pfam" id="PF10157"/>
    </source>
</evidence>
<protein>
    <submittedName>
        <fullName evidence="3">Monocopper oxidase-like protein SKS2</fullName>
    </submittedName>
</protein>
<sequence length="194" mass="21694">DFNPWDRRLVGVLEATHSLPRFHGPLFKGAASLRHPWGEFAPPRKMEENLAGGDDREPSPGGDSPDDRRVSRETPVDDIEPSMDRAEILRALEVVERDSAAIAESFASLFSALRVALSEACSTSVEHIRCFSDIVGRLQESALDAATKGNRYINSCLRLNEEMKRVESLAMQLKILRRNVDVLDTAVNRLLRLQ</sequence>
<gene>
    <name evidence="3" type="primary">SKS2_1</name>
    <name evidence="3" type="ORF">g.35620</name>
</gene>
<feature type="region of interest" description="Disordered" evidence="1">
    <location>
        <begin position="38"/>
        <end position="79"/>
    </location>
</feature>
<organism evidence="3">
    <name type="scientific">Anthurium amnicola</name>
    <dbReference type="NCBI Taxonomy" id="1678845"/>
    <lineage>
        <taxon>Eukaryota</taxon>
        <taxon>Viridiplantae</taxon>
        <taxon>Streptophyta</taxon>
        <taxon>Embryophyta</taxon>
        <taxon>Tracheophyta</taxon>
        <taxon>Spermatophyta</taxon>
        <taxon>Magnoliopsida</taxon>
        <taxon>Liliopsida</taxon>
        <taxon>Araceae</taxon>
        <taxon>Pothoideae</taxon>
        <taxon>Potheae</taxon>
        <taxon>Anthurium</taxon>
    </lineage>
</organism>
<proteinExistence type="predicted"/>
<feature type="domain" description="BLOC-1-related complex subunit 6 C-terminal helix" evidence="2">
    <location>
        <begin position="90"/>
        <end position="184"/>
    </location>
</feature>